<keyword evidence="2" id="KW-0548">Nucleotidyltransferase</keyword>
<reference evidence="2" key="1">
    <citation type="journal article" date="2019" name="Sci. Rep.">
        <title>Draft genome of Tanacetum cinerariifolium, the natural source of mosquito coil.</title>
        <authorList>
            <person name="Yamashiro T."/>
            <person name="Shiraishi A."/>
            <person name="Satake H."/>
            <person name="Nakayama K."/>
        </authorList>
    </citation>
    <scope>NUCLEOTIDE SEQUENCE</scope>
</reference>
<accession>A0A699LA54</accession>
<sequence>MLIVSVYAPQAVSLKRTLWSYLSSLINRWNEEYIVLGDFNEVRRKEERWGSTFNVYGARDFYQFITSAGLVEVQLEGYSYTWAHPSASKMSFDDMITQTWNSISLNDSNAMVHFKKKLQALKKVIRLWIENYKRNQMNRTTEIKSKLKDIDKLLDQLGANDELLSARSELLKQYHDIRSMETRESIQKAKIKWAIERDKKGKFFHGMINRKRANLAVKGVMIEGEWVDDPSKVKDEFRNYFASRFCDPGIRHGVINFNFPNRLNIDQPGELEAPISRDEIRRAVWDCGENKSPGPNGFTFEFFRRF</sequence>
<proteinExistence type="predicted"/>
<dbReference type="Pfam" id="PF14529">
    <property type="entry name" value="Exo_endo_phos_2"/>
    <property type="match status" value="1"/>
</dbReference>
<name>A0A699LA54_TANCI</name>
<dbReference type="Gene3D" id="3.60.10.10">
    <property type="entry name" value="Endonuclease/exonuclease/phosphatase"/>
    <property type="match status" value="1"/>
</dbReference>
<dbReference type="AlphaFoldDB" id="A0A699LA54"/>
<dbReference type="GO" id="GO:0003964">
    <property type="term" value="F:RNA-directed DNA polymerase activity"/>
    <property type="evidence" value="ECO:0007669"/>
    <property type="project" value="UniProtKB-KW"/>
</dbReference>
<dbReference type="InterPro" id="IPR005135">
    <property type="entry name" value="Endo/exonuclease/phosphatase"/>
</dbReference>
<comment type="caution">
    <text evidence="2">The sequence shown here is derived from an EMBL/GenBank/DDBJ whole genome shotgun (WGS) entry which is preliminary data.</text>
</comment>
<gene>
    <name evidence="2" type="ORF">Tci_703373</name>
</gene>
<dbReference type="InterPro" id="IPR036691">
    <property type="entry name" value="Endo/exonu/phosph_ase_sf"/>
</dbReference>
<dbReference type="EMBL" id="BKCJ010599786">
    <property type="protein sequence ID" value="GFB31402.1"/>
    <property type="molecule type" value="Genomic_DNA"/>
</dbReference>
<evidence type="ECO:0000259" key="1">
    <source>
        <dbReference type="Pfam" id="PF14529"/>
    </source>
</evidence>
<protein>
    <submittedName>
        <fullName evidence="2">RNA-directed DNA polymerase, eukaryota</fullName>
    </submittedName>
</protein>
<dbReference type="SUPFAM" id="SSF56219">
    <property type="entry name" value="DNase I-like"/>
    <property type="match status" value="1"/>
</dbReference>
<keyword evidence="2" id="KW-0808">Transferase</keyword>
<organism evidence="2">
    <name type="scientific">Tanacetum cinerariifolium</name>
    <name type="common">Dalmatian daisy</name>
    <name type="synonym">Chrysanthemum cinerariifolium</name>
    <dbReference type="NCBI Taxonomy" id="118510"/>
    <lineage>
        <taxon>Eukaryota</taxon>
        <taxon>Viridiplantae</taxon>
        <taxon>Streptophyta</taxon>
        <taxon>Embryophyta</taxon>
        <taxon>Tracheophyta</taxon>
        <taxon>Spermatophyta</taxon>
        <taxon>Magnoliopsida</taxon>
        <taxon>eudicotyledons</taxon>
        <taxon>Gunneridae</taxon>
        <taxon>Pentapetalae</taxon>
        <taxon>asterids</taxon>
        <taxon>campanulids</taxon>
        <taxon>Asterales</taxon>
        <taxon>Asteraceae</taxon>
        <taxon>Asteroideae</taxon>
        <taxon>Anthemideae</taxon>
        <taxon>Anthemidinae</taxon>
        <taxon>Tanacetum</taxon>
    </lineage>
</organism>
<evidence type="ECO:0000313" key="2">
    <source>
        <dbReference type="EMBL" id="GFB31402.1"/>
    </source>
</evidence>
<feature type="domain" description="Endonuclease/exonuclease/phosphatase" evidence="1">
    <location>
        <begin position="1"/>
        <end position="96"/>
    </location>
</feature>
<keyword evidence="2" id="KW-0695">RNA-directed DNA polymerase</keyword>